<dbReference type="AlphaFoldDB" id="A0A0B7A064"/>
<accession>A0A0B7A064</accession>
<protein>
    <submittedName>
        <fullName evidence="1">Uncharacterized protein</fullName>
    </submittedName>
</protein>
<feature type="non-terminal residue" evidence="1">
    <location>
        <position position="94"/>
    </location>
</feature>
<dbReference type="EMBL" id="HACG01026606">
    <property type="protein sequence ID" value="CEK73471.1"/>
    <property type="molecule type" value="Transcribed_RNA"/>
</dbReference>
<proteinExistence type="predicted"/>
<evidence type="ECO:0000313" key="1">
    <source>
        <dbReference type="EMBL" id="CEK73471.1"/>
    </source>
</evidence>
<organism evidence="1">
    <name type="scientific">Arion vulgaris</name>
    <dbReference type="NCBI Taxonomy" id="1028688"/>
    <lineage>
        <taxon>Eukaryota</taxon>
        <taxon>Metazoa</taxon>
        <taxon>Spiralia</taxon>
        <taxon>Lophotrochozoa</taxon>
        <taxon>Mollusca</taxon>
        <taxon>Gastropoda</taxon>
        <taxon>Heterobranchia</taxon>
        <taxon>Euthyneura</taxon>
        <taxon>Panpulmonata</taxon>
        <taxon>Eupulmonata</taxon>
        <taxon>Stylommatophora</taxon>
        <taxon>Helicina</taxon>
        <taxon>Arionoidea</taxon>
        <taxon>Arionidae</taxon>
        <taxon>Arion</taxon>
    </lineage>
</organism>
<feature type="non-terminal residue" evidence="1">
    <location>
        <position position="1"/>
    </location>
</feature>
<gene>
    <name evidence="1" type="primary">ORF86924</name>
</gene>
<name>A0A0B7A064_9EUPU</name>
<reference evidence="1" key="1">
    <citation type="submission" date="2014-12" db="EMBL/GenBank/DDBJ databases">
        <title>Insight into the proteome of Arion vulgaris.</title>
        <authorList>
            <person name="Aradska J."/>
            <person name="Bulat T."/>
            <person name="Smidak R."/>
            <person name="Sarate P."/>
            <person name="Gangsoo J."/>
            <person name="Sialana F."/>
            <person name="Bilban M."/>
            <person name="Lubec G."/>
        </authorList>
    </citation>
    <scope>NUCLEOTIDE SEQUENCE</scope>
    <source>
        <tissue evidence="1">Skin</tissue>
    </source>
</reference>
<sequence>VAHIVSSSGQNDEKTKITVKVNTKVLLDSRQGDVIFVGLVVCVVGQPCSSSGSRKRRDVDDYKNTWNKAKVSDFREAYRPTPDNWKDTLSKGDE</sequence>